<evidence type="ECO:0000256" key="4">
    <source>
        <dbReference type="ARBA" id="ARBA00022801"/>
    </source>
</evidence>
<evidence type="ECO:0000256" key="7">
    <source>
        <dbReference type="SAM" id="SignalP"/>
    </source>
</evidence>
<comment type="similarity">
    <text evidence="2">Belongs to the sulfatase family.</text>
</comment>
<evidence type="ECO:0000259" key="8">
    <source>
        <dbReference type="Pfam" id="PF00884"/>
    </source>
</evidence>
<dbReference type="InterPro" id="IPR000917">
    <property type="entry name" value="Sulfatase_N"/>
</dbReference>
<evidence type="ECO:0000313" key="10">
    <source>
        <dbReference type="Proteomes" id="UP001209878"/>
    </source>
</evidence>
<comment type="caution">
    <text evidence="9">The sequence shown here is derived from an EMBL/GenBank/DDBJ whole genome shotgun (WGS) entry which is preliminary data.</text>
</comment>
<organism evidence="9 10">
    <name type="scientific">Ridgeia piscesae</name>
    <name type="common">Tubeworm</name>
    <dbReference type="NCBI Taxonomy" id="27915"/>
    <lineage>
        <taxon>Eukaryota</taxon>
        <taxon>Metazoa</taxon>
        <taxon>Spiralia</taxon>
        <taxon>Lophotrochozoa</taxon>
        <taxon>Annelida</taxon>
        <taxon>Polychaeta</taxon>
        <taxon>Sedentaria</taxon>
        <taxon>Canalipalpata</taxon>
        <taxon>Sabellida</taxon>
        <taxon>Siboglinidae</taxon>
        <taxon>Ridgeia</taxon>
    </lineage>
</organism>
<dbReference type="SUPFAM" id="SSF53649">
    <property type="entry name" value="Alkaline phosphatase-like"/>
    <property type="match status" value="1"/>
</dbReference>
<feature type="domain" description="Sulfatase N-terminal" evidence="8">
    <location>
        <begin position="21"/>
        <end position="346"/>
    </location>
</feature>
<dbReference type="PANTHER" id="PTHR10342:SF273">
    <property type="entry name" value="RE14504P"/>
    <property type="match status" value="1"/>
</dbReference>
<evidence type="ECO:0000256" key="2">
    <source>
        <dbReference type="ARBA" id="ARBA00008779"/>
    </source>
</evidence>
<keyword evidence="6" id="KW-0325">Glycoprotein</keyword>
<dbReference type="PROSITE" id="PS00523">
    <property type="entry name" value="SULFATASE_1"/>
    <property type="match status" value="1"/>
</dbReference>
<proteinExistence type="inferred from homology"/>
<evidence type="ECO:0000256" key="5">
    <source>
        <dbReference type="ARBA" id="ARBA00022837"/>
    </source>
</evidence>
<keyword evidence="3" id="KW-0479">Metal-binding</keyword>
<evidence type="ECO:0000256" key="1">
    <source>
        <dbReference type="ARBA" id="ARBA00001913"/>
    </source>
</evidence>
<keyword evidence="10" id="KW-1185">Reference proteome</keyword>
<feature type="signal peptide" evidence="7">
    <location>
        <begin position="1"/>
        <end position="17"/>
    </location>
</feature>
<feature type="chain" id="PRO_5042254060" description="Sulfatase N-terminal domain-containing protein" evidence="7">
    <location>
        <begin position="18"/>
        <end position="558"/>
    </location>
</feature>
<dbReference type="GO" id="GO:0046872">
    <property type="term" value="F:metal ion binding"/>
    <property type="evidence" value="ECO:0007669"/>
    <property type="project" value="UniProtKB-KW"/>
</dbReference>
<dbReference type="PROSITE" id="PS00149">
    <property type="entry name" value="SULFATASE_2"/>
    <property type="match status" value="1"/>
</dbReference>
<keyword evidence="5" id="KW-0106">Calcium</keyword>
<name>A0AAD9UED5_RIDPI</name>
<dbReference type="CDD" id="cd16029">
    <property type="entry name" value="4-S"/>
    <property type="match status" value="1"/>
</dbReference>
<evidence type="ECO:0000313" key="9">
    <source>
        <dbReference type="EMBL" id="KAK2186231.1"/>
    </source>
</evidence>
<dbReference type="InterPro" id="IPR024607">
    <property type="entry name" value="Sulfatase_CS"/>
</dbReference>
<sequence length="558" mass="62752">MQWILLWLSATFVGVWAGQRPNIVFILADDLGWNDVSFHGSRQIPTPNIDTLAYDGIILNNYYVQPICTPTRAALLTGRHPIHTGLQHSVIANTQPYGLGLNETILPQYLKKLGYKTHIVGKWHLGMFAKEYTPIYRGFDSHLGYYQGKGDYWDHTDQGDRHDLRSWGLDFHRNGQVDKTAFGQYSTKVYTTETERIIAEHDTSKPLFLYLPHQAVHNANPWRPREAPWEFIQRFSYIKHEGRRTFAAMTAVLDESIGNVTKALAARGMLNNSIIVFSTDNGGPAHGFSDNFANNWPLRGVKETLWEGGVRASGFLWSPLLRKTSYVSEHMMQVIDWLPTLLSAAGFDMSKLPVSIDGIDMWNMLSGNKESRRTEMLHNIDPVPAGTGSSAIRIRDLKLVQGLDEPKWTGWYPPEGFAENSSEMAPPEMFRSDLRPVLQRIGRRAPQGVPVVVKCGPRPANASTNCDRHKAPCLFNVTADPCEFNNLANRLPALVTSLLARLEEYNKTAVPKRNLPDDPKGLPYFHGGAWVPWIELGETAVTTSHMATKPSLVEEPKN</sequence>
<dbReference type="PANTHER" id="PTHR10342">
    <property type="entry name" value="ARYLSULFATASE"/>
    <property type="match status" value="1"/>
</dbReference>
<evidence type="ECO:0000256" key="6">
    <source>
        <dbReference type="ARBA" id="ARBA00023180"/>
    </source>
</evidence>
<comment type="cofactor">
    <cofactor evidence="1">
        <name>Ca(2+)</name>
        <dbReference type="ChEBI" id="CHEBI:29108"/>
    </cofactor>
</comment>
<keyword evidence="7" id="KW-0732">Signal</keyword>
<gene>
    <name evidence="9" type="ORF">NP493_209g00023</name>
</gene>
<dbReference type="Gene3D" id="3.30.1120.10">
    <property type="match status" value="1"/>
</dbReference>
<dbReference type="Gene3D" id="3.40.720.10">
    <property type="entry name" value="Alkaline Phosphatase, subunit A"/>
    <property type="match status" value="1"/>
</dbReference>
<dbReference type="GO" id="GO:0008484">
    <property type="term" value="F:sulfuric ester hydrolase activity"/>
    <property type="evidence" value="ECO:0007669"/>
    <property type="project" value="InterPro"/>
</dbReference>
<keyword evidence="4" id="KW-0378">Hydrolase</keyword>
<reference evidence="9" key="1">
    <citation type="journal article" date="2023" name="Mol. Biol. Evol.">
        <title>Third-Generation Sequencing Reveals the Adaptive Role of the Epigenome in Three Deep-Sea Polychaetes.</title>
        <authorList>
            <person name="Perez M."/>
            <person name="Aroh O."/>
            <person name="Sun Y."/>
            <person name="Lan Y."/>
            <person name="Juniper S.K."/>
            <person name="Young C.R."/>
            <person name="Angers B."/>
            <person name="Qian P.Y."/>
        </authorList>
    </citation>
    <scope>NUCLEOTIDE SEQUENCE</scope>
    <source>
        <strain evidence="9">R07B-5</strain>
    </source>
</reference>
<accession>A0AAD9UED5</accession>
<dbReference type="InterPro" id="IPR047115">
    <property type="entry name" value="ARSB"/>
</dbReference>
<evidence type="ECO:0000256" key="3">
    <source>
        <dbReference type="ARBA" id="ARBA00022723"/>
    </source>
</evidence>
<dbReference type="EMBL" id="JAODUO010000208">
    <property type="protein sequence ID" value="KAK2186231.1"/>
    <property type="molecule type" value="Genomic_DNA"/>
</dbReference>
<dbReference type="Pfam" id="PF00884">
    <property type="entry name" value="Sulfatase"/>
    <property type="match status" value="1"/>
</dbReference>
<protein>
    <recommendedName>
        <fullName evidence="8">Sulfatase N-terminal domain-containing protein</fullName>
    </recommendedName>
</protein>
<dbReference type="Proteomes" id="UP001209878">
    <property type="component" value="Unassembled WGS sequence"/>
</dbReference>
<dbReference type="AlphaFoldDB" id="A0AAD9UED5"/>
<dbReference type="InterPro" id="IPR017850">
    <property type="entry name" value="Alkaline_phosphatase_core_sf"/>
</dbReference>